<sequence length="204" mass="22213">MQPSPFTLVLTAPASPQTFLGSHPSPDPSSFLVSRNQLLAVPDSLPDGATGLPGLHVCGLHLTEPDLEPKCGFGFSLKISHPRERKQEENRIFETLIQGCLLLQWAALCALYGLSCSEQLWLSSTSAVLKLRLIVFPSILLAAVSLKCGKQLVQSFGLELAGLTLNKVSKYIEQQLEFGNNQITLSAKLCFTFQLAPLEGQQHN</sequence>
<gene>
    <name evidence="1" type="ORF">llap_10976</name>
</gene>
<accession>A0A2I0TY72</accession>
<evidence type="ECO:0000313" key="1">
    <source>
        <dbReference type="EMBL" id="PKU38719.1"/>
    </source>
</evidence>
<name>A0A2I0TY72_LIMLA</name>
<proteinExistence type="predicted"/>
<reference evidence="2" key="2">
    <citation type="submission" date="2017-12" db="EMBL/GenBank/DDBJ databases">
        <title>Genome sequence of the Bar-tailed Godwit (Limosa lapponica baueri).</title>
        <authorList>
            <person name="Lima N.C.B."/>
            <person name="Parody-Merino A.M."/>
            <person name="Battley P.F."/>
            <person name="Fidler A.E."/>
            <person name="Prosdocimi F."/>
        </authorList>
    </citation>
    <scope>NUCLEOTIDE SEQUENCE [LARGE SCALE GENOMIC DNA]</scope>
</reference>
<dbReference type="AlphaFoldDB" id="A0A2I0TY72"/>
<reference evidence="2" key="1">
    <citation type="submission" date="2017-11" db="EMBL/GenBank/DDBJ databases">
        <authorList>
            <person name="Lima N.C."/>
            <person name="Parody-Merino A.M."/>
            <person name="Battley P.F."/>
            <person name="Fidler A.E."/>
            <person name="Prosdocimi F."/>
        </authorList>
    </citation>
    <scope>NUCLEOTIDE SEQUENCE [LARGE SCALE GENOMIC DNA]</scope>
</reference>
<evidence type="ECO:0000313" key="2">
    <source>
        <dbReference type="Proteomes" id="UP000233556"/>
    </source>
</evidence>
<protein>
    <submittedName>
        <fullName evidence="1">Uncharacterized protein</fullName>
    </submittedName>
</protein>
<organism evidence="1 2">
    <name type="scientific">Limosa lapponica baueri</name>
    <dbReference type="NCBI Taxonomy" id="1758121"/>
    <lineage>
        <taxon>Eukaryota</taxon>
        <taxon>Metazoa</taxon>
        <taxon>Chordata</taxon>
        <taxon>Craniata</taxon>
        <taxon>Vertebrata</taxon>
        <taxon>Euteleostomi</taxon>
        <taxon>Archelosauria</taxon>
        <taxon>Archosauria</taxon>
        <taxon>Dinosauria</taxon>
        <taxon>Saurischia</taxon>
        <taxon>Theropoda</taxon>
        <taxon>Coelurosauria</taxon>
        <taxon>Aves</taxon>
        <taxon>Neognathae</taxon>
        <taxon>Neoaves</taxon>
        <taxon>Charadriiformes</taxon>
        <taxon>Scolopacidae</taxon>
        <taxon>Limosa</taxon>
    </lineage>
</organism>
<keyword evidence="2" id="KW-1185">Reference proteome</keyword>
<dbReference type="EMBL" id="KZ506672">
    <property type="protein sequence ID" value="PKU38719.1"/>
    <property type="molecule type" value="Genomic_DNA"/>
</dbReference>
<dbReference type="Proteomes" id="UP000233556">
    <property type="component" value="Unassembled WGS sequence"/>
</dbReference>